<dbReference type="AlphaFoldDB" id="A0A2S3I049"/>
<organism evidence="1">
    <name type="scientific">Panicum hallii</name>
    <dbReference type="NCBI Taxonomy" id="206008"/>
    <lineage>
        <taxon>Eukaryota</taxon>
        <taxon>Viridiplantae</taxon>
        <taxon>Streptophyta</taxon>
        <taxon>Embryophyta</taxon>
        <taxon>Tracheophyta</taxon>
        <taxon>Spermatophyta</taxon>
        <taxon>Magnoliopsida</taxon>
        <taxon>Liliopsida</taxon>
        <taxon>Poales</taxon>
        <taxon>Poaceae</taxon>
        <taxon>PACMAD clade</taxon>
        <taxon>Panicoideae</taxon>
        <taxon>Panicodae</taxon>
        <taxon>Paniceae</taxon>
        <taxon>Panicinae</taxon>
        <taxon>Panicum</taxon>
        <taxon>Panicum sect. Panicum</taxon>
    </lineage>
</organism>
<accession>A0A2S3I049</accession>
<sequence>MSDFLGSSLDFLLVRFGFFSFDLGMPYHGSSMDAINLYSGIVQNGGMMHLEAHVSNEYEYR</sequence>
<proteinExistence type="predicted"/>
<dbReference type="Proteomes" id="UP000243499">
    <property type="component" value="Chromosome 6"/>
</dbReference>
<gene>
    <name evidence="1" type="ORF">PAHAL_6G002800</name>
</gene>
<protein>
    <submittedName>
        <fullName evidence="1">Uncharacterized protein</fullName>
    </submittedName>
</protein>
<name>A0A2S3I049_9POAL</name>
<reference evidence="1" key="1">
    <citation type="submission" date="2018-04" db="EMBL/GenBank/DDBJ databases">
        <title>WGS assembly of Panicum hallii.</title>
        <authorList>
            <person name="Lovell J."/>
            <person name="Jenkins J."/>
            <person name="Lowry D."/>
            <person name="Mamidi S."/>
            <person name="Sreedasyam A."/>
            <person name="Weng X."/>
            <person name="Barry K."/>
            <person name="Bonette J."/>
            <person name="Campitelli B."/>
            <person name="Daum C."/>
            <person name="Gordon S."/>
            <person name="Gould B."/>
            <person name="Lipzen A."/>
            <person name="Macqueen A."/>
            <person name="Palacio-Mejia J."/>
            <person name="Plott C."/>
            <person name="Shakirov E."/>
            <person name="Shu S."/>
            <person name="Yoshinaga Y."/>
            <person name="Zane M."/>
            <person name="Rokhsar D."/>
            <person name="Grimwood J."/>
            <person name="Schmutz J."/>
            <person name="Juenger T."/>
        </authorList>
    </citation>
    <scope>NUCLEOTIDE SEQUENCE [LARGE SCALE GENOMIC DNA]</scope>
    <source>
        <strain evidence="1">FIL2</strain>
    </source>
</reference>
<evidence type="ECO:0000313" key="1">
    <source>
        <dbReference type="EMBL" id="PAN33197.1"/>
    </source>
</evidence>
<dbReference type="Gramene" id="PAN33197">
    <property type="protein sequence ID" value="PAN33197"/>
    <property type="gene ID" value="PAHAL_6G002800"/>
</dbReference>
<dbReference type="EMBL" id="CM008051">
    <property type="protein sequence ID" value="PAN33197.1"/>
    <property type="molecule type" value="Genomic_DNA"/>
</dbReference>